<dbReference type="EMBL" id="NCVQ01000001">
    <property type="protein sequence ID" value="PWZ58239.1"/>
    <property type="molecule type" value="Genomic_DNA"/>
</dbReference>
<dbReference type="PANTHER" id="PTHR45786">
    <property type="entry name" value="DNA BINDING PROTEIN-LIKE"/>
    <property type="match status" value="1"/>
</dbReference>
<comment type="caution">
    <text evidence="1">The sequence shown here is derived from an EMBL/GenBank/DDBJ whole genome shotgun (WGS) entry which is preliminary data.</text>
</comment>
<accession>A0A317YI16</accession>
<organism evidence="1">
    <name type="scientific">Zea mays</name>
    <name type="common">Maize</name>
    <dbReference type="NCBI Taxonomy" id="4577"/>
    <lineage>
        <taxon>Eukaryota</taxon>
        <taxon>Viridiplantae</taxon>
        <taxon>Streptophyta</taxon>
        <taxon>Embryophyta</taxon>
        <taxon>Tracheophyta</taxon>
        <taxon>Spermatophyta</taxon>
        <taxon>Magnoliopsida</taxon>
        <taxon>Liliopsida</taxon>
        <taxon>Poales</taxon>
        <taxon>Poaceae</taxon>
        <taxon>PACMAD clade</taxon>
        <taxon>Panicoideae</taxon>
        <taxon>Andropogonodae</taxon>
        <taxon>Andropogoneae</taxon>
        <taxon>Tripsacinae</taxon>
        <taxon>Zea</taxon>
    </lineage>
</organism>
<evidence type="ECO:0000313" key="1">
    <source>
        <dbReference type="EMBL" id="PWZ58239.1"/>
    </source>
</evidence>
<proteinExistence type="predicted"/>
<dbReference type="PANTHER" id="PTHR45786:SF74">
    <property type="entry name" value="ATP-DEPENDENT DNA HELICASE"/>
    <property type="match status" value="1"/>
</dbReference>
<evidence type="ECO:0008006" key="2">
    <source>
        <dbReference type="Google" id="ProtNLM"/>
    </source>
</evidence>
<dbReference type="Proteomes" id="UP000251960">
    <property type="component" value="Chromosome 1"/>
</dbReference>
<gene>
    <name evidence="1" type="ORF">Zm00014a_028866</name>
</gene>
<name>A0A317YI16_MAIZE</name>
<sequence>MDSDKHIANTKKRKKQGKIEGVYWTNNVLLKEVYHVKQQKIHSVVTLLKNTYKHSKLLIQIDHIMEPLTMNVITVKLFSGMGRELEPNNVMEQLFTTTVAKVAKLIFLRTNQDPNLYPLLQDNEGPHQDLDPAIVKDLIKMLDLHNPLAKKFRMARERLANNKNEEFIIRLIRAREGDSVQYNLPSVEELAMLVVGDFSLDTFKRDIIIEMRSKELKRISALHPSFMALQYPLLFPFGEHGFQIGIIYNGVNPSDKGT</sequence>
<reference evidence="1" key="1">
    <citation type="journal article" date="2018" name="Nat. Genet.">
        <title>Extensive intraspecific gene order and gene structural variations between Mo17 and other maize genomes.</title>
        <authorList>
            <person name="Sun S."/>
            <person name="Zhou Y."/>
            <person name="Chen J."/>
            <person name="Shi J."/>
            <person name="Zhao H."/>
            <person name="Zhao H."/>
            <person name="Song W."/>
            <person name="Zhang M."/>
            <person name="Cui Y."/>
            <person name="Dong X."/>
            <person name="Liu H."/>
            <person name="Ma X."/>
            <person name="Jiao Y."/>
            <person name="Wang B."/>
            <person name="Wei X."/>
            <person name="Stein J.C."/>
            <person name="Glaubitz J.C."/>
            <person name="Lu F."/>
            <person name="Yu G."/>
            <person name="Liang C."/>
            <person name="Fengler K."/>
            <person name="Li B."/>
            <person name="Rafalski A."/>
            <person name="Schnable P.S."/>
            <person name="Ware D.H."/>
            <person name="Buckler E.S."/>
            <person name="Lai J."/>
        </authorList>
    </citation>
    <scope>NUCLEOTIDE SEQUENCE [LARGE SCALE GENOMIC DNA]</scope>
    <source>
        <tissue evidence="1">Seedling</tissue>
    </source>
</reference>
<dbReference type="AlphaFoldDB" id="A0A317YI16"/>
<protein>
    <recommendedName>
        <fullName evidence="2">Helitron helicase-like domain-containing protein</fullName>
    </recommendedName>
</protein>